<evidence type="ECO:0000313" key="5">
    <source>
        <dbReference type="EMBL" id="ANC29706.1"/>
    </source>
</evidence>
<dbReference type="PROSITE" id="PS50995">
    <property type="entry name" value="HTH_MARR_2"/>
    <property type="match status" value="1"/>
</dbReference>
<dbReference type="Gene3D" id="1.10.10.10">
    <property type="entry name" value="Winged helix-like DNA-binding domain superfamily/Winged helix DNA-binding domain"/>
    <property type="match status" value="1"/>
</dbReference>
<dbReference type="InterPro" id="IPR000835">
    <property type="entry name" value="HTH_MarR-typ"/>
</dbReference>
<keyword evidence="6" id="KW-1185">Reference proteome</keyword>
<dbReference type="RefSeq" id="WP_068200290.1">
    <property type="nucleotide sequence ID" value="NZ_CP014209.1"/>
</dbReference>
<dbReference type="SMART" id="SM00347">
    <property type="entry name" value="HTH_MARR"/>
    <property type="match status" value="1"/>
</dbReference>
<proteinExistence type="predicted"/>
<evidence type="ECO:0000259" key="4">
    <source>
        <dbReference type="PROSITE" id="PS50995"/>
    </source>
</evidence>
<dbReference type="InterPro" id="IPR036390">
    <property type="entry name" value="WH_DNA-bd_sf"/>
</dbReference>
<evidence type="ECO:0000313" key="6">
    <source>
        <dbReference type="Proteomes" id="UP000076794"/>
    </source>
</evidence>
<dbReference type="PANTHER" id="PTHR33164">
    <property type="entry name" value="TRANSCRIPTIONAL REGULATOR, MARR FAMILY"/>
    <property type="match status" value="1"/>
</dbReference>
<protein>
    <submittedName>
        <fullName evidence="5">MarR family protein</fullName>
    </submittedName>
</protein>
<evidence type="ECO:0000256" key="3">
    <source>
        <dbReference type="ARBA" id="ARBA00023163"/>
    </source>
</evidence>
<feature type="domain" description="HTH marR-type" evidence="4">
    <location>
        <begin position="17"/>
        <end position="152"/>
    </location>
</feature>
<accession>A0A168E7Z0</accession>
<organism evidence="5 6">
    <name type="scientific">Isoptericola dokdonensis DS-3</name>
    <dbReference type="NCBI Taxonomy" id="1300344"/>
    <lineage>
        <taxon>Bacteria</taxon>
        <taxon>Bacillati</taxon>
        <taxon>Actinomycetota</taxon>
        <taxon>Actinomycetes</taxon>
        <taxon>Micrococcales</taxon>
        <taxon>Promicromonosporaceae</taxon>
        <taxon>Isoptericola</taxon>
    </lineage>
</organism>
<dbReference type="AlphaFoldDB" id="A0A168E7Z0"/>
<name>A0A168E7Z0_9MICO</name>
<dbReference type="PATRIC" id="fig|1300344.3.peg.108"/>
<dbReference type="GO" id="GO:0003677">
    <property type="term" value="F:DNA binding"/>
    <property type="evidence" value="ECO:0007669"/>
    <property type="project" value="UniProtKB-KW"/>
</dbReference>
<keyword evidence="3" id="KW-0804">Transcription</keyword>
<dbReference type="InterPro" id="IPR036388">
    <property type="entry name" value="WH-like_DNA-bd_sf"/>
</dbReference>
<dbReference type="GO" id="GO:0006950">
    <property type="term" value="P:response to stress"/>
    <property type="evidence" value="ECO:0007669"/>
    <property type="project" value="TreeGrafter"/>
</dbReference>
<dbReference type="InterPro" id="IPR039422">
    <property type="entry name" value="MarR/SlyA-like"/>
</dbReference>
<evidence type="ECO:0000256" key="1">
    <source>
        <dbReference type="ARBA" id="ARBA00023015"/>
    </source>
</evidence>
<dbReference type="SUPFAM" id="SSF46785">
    <property type="entry name" value="Winged helix' DNA-binding domain"/>
    <property type="match status" value="1"/>
</dbReference>
<evidence type="ECO:0000256" key="2">
    <source>
        <dbReference type="ARBA" id="ARBA00023125"/>
    </source>
</evidence>
<dbReference type="PROSITE" id="PS01117">
    <property type="entry name" value="HTH_MARR_1"/>
    <property type="match status" value="1"/>
</dbReference>
<dbReference type="Proteomes" id="UP000076794">
    <property type="component" value="Chromosome"/>
</dbReference>
<dbReference type="OrthoDB" id="5506299at2"/>
<dbReference type="GO" id="GO:0003700">
    <property type="term" value="F:DNA-binding transcription factor activity"/>
    <property type="evidence" value="ECO:0007669"/>
    <property type="project" value="InterPro"/>
</dbReference>
<gene>
    <name evidence="5" type="ORF">I598_0113</name>
</gene>
<dbReference type="KEGG" id="ido:I598_0113"/>
<dbReference type="Pfam" id="PF12802">
    <property type="entry name" value="MarR_2"/>
    <property type="match status" value="1"/>
</dbReference>
<keyword evidence="1" id="KW-0805">Transcription regulation</keyword>
<sequence>MDDETLVTPTPGLTSGLGGLADVVVELSRHLDLRSPELRGIVELTGTEVAVIRAIHHHPRTSPSQVAITTGLARSNISTALRTLEARGLVVREHPPGDRRTVELVATDLAEENVALIHRFWEQRLSAAPPDVRAAALRALPALQDLAAALARG</sequence>
<keyword evidence="2" id="KW-0238">DNA-binding</keyword>
<dbReference type="STRING" id="1300344.I598_0113"/>
<reference evidence="5 6" key="1">
    <citation type="submission" date="2016-01" db="EMBL/GenBank/DDBJ databases">
        <title>Complete genome sequence of a soil Actinobacterium, Isoptericola dokdonensis DS-3.</title>
        <authorList>
            <person name="Kwon S.-K."/>
            <person name="Kim J.F."/>
        </authorList>
    </citation>
    <scope>NUCLEOTIDE SEQUENCE [LARGE SCALE GENOMIC DNA]</scope>
    <source>
        <strain evidence="5 6">DS-3</strain>
    </source>
</reference>
<dbReference type="PANTHER" id="PTHR33164:SF43">
    <property type="entry name" value="HTH-TYPE TRANSCRIPTIONAL REPRESSOR YETL"/>
    <property type="match status" value="1"/>
</dbReference>
<dbReference type="EMBL" id="CP014209">
    <property type="protein sequence ID" value="ANC29706.1"/>
    <property type="molecule type" value="Genomic_DNA"/>
</dbReference>
<dbReference type="InterPro" id="IPR023187">
    <property type="entry name" value="Tscrpt_reg_MarR-type_CS"/>
</dbReference>